<evidence type="ECO:0008006" key="3">
    <source>
        <dbReference type="Google" id="ProtNLM"/>
    </source>
</evidence>
<protein>
    <recommendedName>
        <fullName evidence="3">NHLP leader peptide domain protein</fullName>
    </recommendedName>
</protein>
<dbReference type="PATRIC" id="fig|45073.5.peg.1539"/>
<sequence length="95" mass="10789">MSNIQSPQLAEMISTLLAEAENNNTLKKQLIEKPKETLKSRGITIEGYRIVVEDNPGYPLFFALEPENIHSLSASLVEPPEDSFRDSHFLDCQHY</sequence>
<reference evidence="1 2" key="1">
    <citation type="submission" date="2015-11" db="EMBL/GenBank/DDBJ databases">
        <title>Genomic analysis of 38 Legionella species identifies large and diverse effector repertoires.</title>
        <authorList>
            <person name="Burstein D."/>
            <person name="Amaro F."/>
            <person name="Zusman T."/>
            <person name="Lifshitz Z."/>
            <person name="Cohen O."/>
            <person name="Gilbert J.A."/>
            <person name="Pupko T."/>
            <person name="Shuman H.A."/>
            <person name="Segal G."/>
        </authorList>
    </citation>
    <scope>NUCLEOTIDE SEQUENCE [LARGE SCALE GENOMIC DNA]</scope>
    <source>
        <strain evidence="1 2">CDC#1442-AUS-E</strain>
    </source>
</reference>
<dbReference type="OrthoDB" id="5645292at2"/>
<comment type="caution">
    <text evidence="1">The sequence shown here is derived from an EMBL/GenBank/DDBJ whole genome shotgun (WGS) entry which is preliminary data.</text>
</comment>
<organism evidence="1 2">
    <name type="scientific">Legionella quinlivanii</name>
    <dbReference type="NCBI Taxonomy" id="45073"/>
    <lineage>
        <taxon>Bacteria</taxon>
        <taxon>Pseudomonadati</taxon>
        <taxon>Pseudomonadota</taxon>
        <taxon>Gammaproteobacteria</taxon>
        <taxon>Legionellales</taxon>
        <taxon>Legionellaceae</taxon>
        <taxon>Legionella</taxon>
    </lineage>
</organism>
<dbReference type="RefSeq" id="WP_058507569.1">
    <property type="nucleotide sequence ID" value="NZ_CAAAIK010000001.1"/>
</dbReference>
<dbReference type="AlphaFoldDB" id="A0A0W0Y011"/>
<dbReference type="EMBL" id="LNYS01000008">
    <property type="protein sequence ID" value="KTD50133.1"/>
    <property type="molecule type" value="Genomic_DNA"/>
</dbReference>
<gene>
    <name evidence="1" type="ORF">Lqui_1458</name>
</gene>
<accession>A0A0W0Y011</accession>
<dbReference type="Proteomes" id="UP000054618">
    <property type="component" value="Unassembled WGS sequence"/>
</dbReference>
<keyword evidence="2" id="KW-1185">Reference proteome</keyword>
<name>A0A0W0Y011_9GAMM</name>
<dbReference type="STRING" id="45073.Lqui_1458"/>
<proteinExistence type="predicted"/>
<evidence type="ECO:0000313" key="2">
    <source>
        <dbReference type="Proteomes" id="UP000054618"/>
    </source>
</evidence>
<evidence type="ECO:0000313" key="1">
    <source>
        <dbReference type="EMBL" id="KTD50133.1"/>
    </source>
</evidence>